<feature type="transmembrane region" description="Helical" evidence="1">
    <location>
        <begin position="9"/>
        <end position="27"/>
    </location>
</feature>
<dbReference type="InterPro" id="IPR053195">
    <property type="entry name" value="Bax-like"/>
</dbReference>
<dbReference type="EMBL" id="CP020472">
    <property type="protein sequence ID" value="ARD22345.1"/>
    <property type="molecule type" value="Genomic_DNA"/>
</dbReference>
<keyword evidence="1" id="KW-0472">Membrane</keyword>
<dbReference type="Proteomes" id="UP000191820">
    <property type="component" value="Chromosome"/>
</dbReference>
<organism evidence="3 4">
    <name type="scientific">Shewanella japonica</name>
    <dbReference type="NCBI Taxonomy" id="93973"/>
    <lineage>
        <taxon>Bacteria</taxon>
        <taxon>Pseudomonadati</taxon>
        <taxon>Pseudomonadota</taxon>
        <taxon>Gammaproteobacteria</taxon>
        <taxon>Alteromonadales</taxon>
        <taxon>Shewanellaceae</taxon>
        <taxon>Shewanella</taxon>
    </lineage>
</organism>
<accession>A0ABM6JKN2</accession>
<dbReference type="PANTHER" id="PTHR40572">
    <property type="entry name" value="PROTEIN BAX"/>
    <property type="match status" value="1"/>
</dbReference>
<proteinExistence type="predicted"/>
<evidence type="ECO:0000313" key="4">
    <source>
        <dbReference type="Proteomes" id="UP000191820"/>
    </source>
</evidence>
<evidence type="ECO:0000256" key="1">
    <source>
        <dbReference type="SAM" id="Phobius"/>
    </source>
</evidence>
<reference evidence="3 4" key="1">
    <citation type="submission" date="2017-03" db="EMBL/GenBank/DDBJ databases">
        <title>Genome sequencing of Shewanella japonica KCTC 22435.</title>
        <authorList>
            <person name="Kim K.M."/>
        </authorList>
    </citation>
    <scope>NUCLEOTIDE SEQUENCE [LARGE SCALE GENOMIC DNA]</scope>
    <source>
        <strain evidence="3 4">KCTC 22435</strain>
    </source>
</reference>
<dbReference type="PANTHER" id="PTHR40572:SF1">
    <property type="entry name" value="PROTEIN BAX"/>
    <property type="match status" value="1"/>
</dbReference>
<protein>
    <submittedName>
        <fullName evidence="3">Glucosaminidase</fullName>
    </submittedName>
</protein>
<keyword evidence="1" id="KW-1133">Transmembrane helix</keyword>
<feature type="domain" description="Mannosyl-glycoprotein endo-beta-N-acetylglucosamidase-like" evidence="2">
    <location>
        <begin position="138"/>
        <end position="261"/>
    </location>
</feature>
<evidence type="ECO:0000259" key="2">
    <source>
        <dbReference type="Pfam" id="PF01832"/>
    </source>
</evidence>
<name>A0ABM6JKN2_9GAMM</name>
<gene>
    <name evidence="3" type="ORF">SJ2017_2047</name>
</gene>
<dbReference type="Pfam" id="PF01832">
    <property type="entry name" value="Glucosaminidase"/>
    <property type="match status" value="1"/>
</dbReference>
<evidence type="ECO:0000313" key="3">
    <source>
        <dbReference type="EMBL" id="ARD22345.1"/>
    </source>
</evidence>
<dbReference type="InterPro" id="IPR002901">
    <property type="entry name" value="MGlyc_endo_b_GlcNAc-like_dom"/>
</dbReference>
<keyword evidence="4" id="KW-1185">Reference proteome</keyword>
<dbReference type="Gene3D" id="1.10.530.10">
    <property type="match status" value="1"/>
</dbReference>
<sequence>MRTGRIGKFTLGLGFVIISIMLIRVWLVPTIENILVETPEIEQNQVDEETVPDFTAIADIPSKKSAFFDYMSPAVNHQNALIEKERNFLKVVLVNLANEQPLTNAEIFNLEKLTQKYKYTVKKFDLVTLTPLLERVDTVPARMVLIQAANETGWGSSRFAKEGNNYFGQWCFSQGCGLVPLSRKAGMNHEVASFETPEDSIAAYMLNLNTNSAYRLLRSIRADLRSQGKEPAAEDLVYGLLHYSERKDAYIDELLEMLRHNKAYLAGL</sequence>
<keyword evidence="1" id="KW-0812">Transmembrane</keyword>
<dbReference type="RefSeq" id="WP_080915709.1">
    <property type="nucleotide sequence ID" value="NZ_CP020472.1"/>
</dbReference>